<dbReference type="PANTHER" id="PTHR38790:SF4">
    <property type="entry name" value="2EXR DOMAIN-CONTAINING PROTEIN"/>
    <property type="match status" value="1"/>
</dbReference>
<reference evidence="2 3" key="2">
    <citation type="submission" date="2015-05" db="EMBL/GenBank/DDBJ databases">
        <authorList>
            <person name="Morales-Cruz A."/>
            <person name="Amrine K.C."/>
            <person name="Cantu D."/>
        </authorList>
    </citation>
    <scope>NUCLEOTIDE SEQUENCE [LARGE SCALE GENOMIC DNA]</scope>
    <source>
        <strain evidence="2">DA912</strain>
    </source>
</reference>
<dbReference type="OrthoDB" id="4761172at2759"/>
<proteinExistence type="predicted"/>
<keyword evidence="3" id="KW-1185">Reference proteome</keyword>
<protein>
    <recommendedName>
        <fullName evidence="1">DUF7730 domain-containing protein</fullName>
    </recommendedName>
</protein>
<dbReference type="AlphaFoldDB" id="A0A0G2FZ50"/>
<feature type="domain" description="DUF7730" evidence="1">
    <location>
        <begin position="107"/>
        <end position="219"/>
    </location>
</feature>
<organism evidence="2 3">
    <name type="scientific">Diaporthe ampelina</name>
    <dbReference type="NCBI Taxonomy" id="1214573"/>
    <lineage>
        <taxon>Eukaryota</taxon>
        <taxon>Fungi</taxon>
        <taxon>Dikarya</taxon>
        <taxon>Ascomycota</taxon>
        <taxon>Pezizomycotina</taxon>
        <taxon>Sordariomycetes</taxon>
        <taxon>Sordariomycetidae</taxon>
        <taxon>Diaporthales</taxon>
        <taxon>Diaporthaceae</taxon>
        <taxon>Diaporthe</taxon>
    </lineage>
</organism>
<dbReference type="InterPro" id="IPR056632">
    <property type="entry name" value="DUF7730"/>
</dbReference>
<accession>A0A0G2FZ50</accession>
<evidence type="ECO:0000313" key="3">
    <source>
        <dbReference type="Proteomes" id="UP000034680"/>
    </source>
</evidence>
<comment type="caution">
    <text evidence="2">The sequence shown here is derived from an EMBL/GenBank/DDBJ whole genome shotgun (WGS) entry which is preliminary data.</text>
</comment>
<dbReference type="PANTHER" id="PTHR38790">
    <property type="entry name" value="2EXR DOMAIN-CONTAINING PROTEIN-RELATED"/>
    <property type="match status" value="1"/>
</dbReference>
<evidence type="ECO:0000259" key="1">
    <source>
        <dbReference type="Pfam" id="PF24864"/>
    </source>
</evidence>
<evidence type="ECO:0000313" key="2">
    <source>
        <dbReference type="EMBL" id="KKY39382.1"/>
    </source>
</evidence>
<name>A0A0G2FZ50_9PEZI</name>
<reference evidence="2 3" key="1">
    <citation type="submission" date="2015-05" db="EMBL/GenBank/DDBJ databases">
        <title>Distinctive expansion of gene families associated with plant cell wall degradation and secondary metabolism in the genomes of grapevine trunk pathogens.</title>
        <authorList>
            <person name="Lawrence D.P."/>
            <person name="Travadon R."/>
            <person name="Rolshausen P.E."/>
            <person name="Baumgartner K."/>
        </authorList>
    </citation>
    <scope>NUCLEOTIDE SEQUENCE [LARGE SCALE GENOMIC DNA]</scope>
    <source>
        <strain evidence="2">DA912</strain>
    </source>
</reference>
<dbReference type="Proteomes" id="UP000034680">
    <property type="component" value="Unassembled WGS sequence"/>
</dbReference>
<dbReference type="EMBL" id="LCUC01000020">
    <property type="protein sequence ID" value="KKY39382.1"/>
    <property type="molecule type" value="Genomic_DNA"/>
</dbReference>
<gene>
    <name evidence="2" type="ORF">UCDDA912_g00593</name>
</gene>
<dbReference type="Pfam" id="PF24864">
    <property type="entry name" value="DUF7730"/>
    <property type="match status" value="1"/>
</dbReference>
<sequence>MAPRLDDYVLRMRNLHQRYNLSKNMLELFRAYGEHHRGTKSPEELGRWLRTSPLLRRACTDTISSLAIAMQKNPTHECIAECGDIITCCTEMLNLANESKQGTILPFMKFPAEIRRNIYRYYFNDLFLASRWKQPGNIILKRPHNCHCAPHQSYIHGLVRPLQMSLVSTCSQIKNEALAMWFADNVFHFACGCELKHSLQINTSLRHNLKKVKVHWTGQESAAAFNLLQGVPSLKRVVVVISKSTTNNMSEKEALLRTYFTPRCQTRITEALGFDELMEFRGLERIEVEHVDRSQAHRRAEEERNGLQKILESVAQGS</sequence>